<reference evidence="1" key="2">
    <citation type="submission" date="2021-02" db="EMBL/GenBank/DDBJ databases">
        <authorList>
            <person name="Kimball J.A."/>
            <person name="Haas M.W."/>
            <person name="Macchietto M."/>
            <person name="Kono T."/>
            <person name="Duquette J."/>
            <person name="Shao M."/>
        </authorList>
    </citation>
    <scope>NUCLEOTIDE SEQUENCE</scope>
    <source>
        <tissue evidence="1">Fresh leaf tissue</tissue>
    </source>
</reference>
<protein>
    <submittedName>
        <fullName evidence="1">Uncharacterized protein</fullName>
    </submittedName>
</protein>
<sequence length="110" mass="11890">MPPSRKNQVRSFFFLPPSYPLLSALSSRRRFSPGLAAPRVVLRASRAGGRCRRHALAAGVARPEAAAPRALVAGVARLSTGPRGCAWWLRLEERLCGGNSEALLPDLENT</sequence>
<accession>A0A8J5TL05</accession>
<gene>
    <name evidence="1" type="ORF">GUJ93_ZPchr0014g47330</name>
</gene>
<keyword evidence="2" id="KW-1185">Reference proteome</keyword>
<organism evidence="1 2">
    <name type="scientific">Zizania palustris</name>
    <name type="common">Northern wild rice</name>
    <dbReference type="NCBI Taxonomy" id="103762"/>
    <lineage>
        <taxon>Eukaryota</taxon>
        <taxon>Viridiplantae</taxon>
        <taxon>Streptophyta</taxon>
        <taxon>Embryophyta</taxon>
        <taxon>Tracheophyta</taxon>
        <taxon>Spermatophyta</taxon>
        <taxon>Magnoliopsida</taxon>
        <taxon>Liliopsida</taxon>
        <taxon>Poales</taxon>
        <taxon>Poaceae</taxon>
        <taxon>BOP clade</taxon>
        <taxon>Oryzoideae</taxon>
        <taxon>Oryzeae</taxon>
        <taxon>Zizaniinae</taxon>
        <taxon>Zizania</taxon>
    </lineage>
</organism>
<evidence type="ECO:0000313" key="1">
    <source>
        <dbReference type="EMBL" id="KAG8082551.1"/>
    </source>
</evidence>
<name>A0A8J5TL05_ZIZPA</name>
<comment type="caution">
    <text evidence="1">The sequence shown here is derived from an EMBL/GenBank/DDBJ whole genome shotgun (WGS) entry which is preliminary data.</text>
</comment>
<evidence type="ECO:0000313" key="2">
    <source>
        <dbReference type="Proteomes" id="UP000729402"/>
    </source>
</evidence>
<reference evidence="1" key="1">
    <citation type="journal article" date="2021" name="bioRxiv">
        <title>Whole Genome Assembly and Annotation of Northern Wild Rice, Zizania palustris L., Supports a Whole Genome Duplication in the Zizania Genus.</title>
        <authorList>
            <person name="Haas M."/>
            <person name="Kono T."/>
            <person name="Macchietto M."/>
            <person name="Millas R."/>
            <person name="McGilp L."/>
            <person name="Shao M."/>
            <person name="Duquette J."/>
            <person name="Hirsch C.N."/>
            <person name="Kimball J."/>
        </authorList>
    </citation>
    <scope>NUCLEOTIDE SEQUENCE</scope>
    <source>
        <tissue evidence="1">Fresh leaf tissue</tissue>
    </source>
</reference>
<dbReference type="AlphaFoldDB" id="A0A8J5TL05"/>
<proteinExistence type="predicted"/>
<dbReference type="EMBL" id="JAAALK010000086">
    <property type="protein sequence ID" value="KAG8082551.1"/>
    <property type="molecule type" value="Genomic_DNA"/>
</dbReference>
<dbReference type="Proteomes" id="UP000729402">
    <property type="component" value="Unassembled WGS sequence"/>
</dbReference>